<gene>
    <name evidence="2" type="ORF">NCTC4824_02249</name>
</gene>
<evidence type="ECO:0000313" key="2">
    <source>
        <dbReference type="EMBL" id="SQI58669.1"/>
    </source>
</evidence>
<keyword evidence="2" id="KW-0808">Transferase</keyword>
<accession>A0A2X4W7G7</accession>
<protein>
    <submittedName>
        <fullName evidence="2">Acetyltransferase, GNAT family</fullName>
    </submittedName>
</protein>
<dbReference type="GO" id="GO:0016747">
    <property type="term" value="F:acyltransferase activity, transferring groups other than amino-acyl groups"/>
    <property type="evidence" value="ECO:0007669"/>
    <property type="project" value="InterPro"/>
</dbReference>
<dbReference type="SUPFAM" id="SSF55729">
    <property type="entry name" value="Acyl-CoA N-acyltransferases (Nat)"/>
    <property type="match status" value="1"/>
</dbReference>
<dbReference type="AlphaFoldDB" id="A0A2X4W7G7"/>
<dbReference type="Pfam" id="PF13302">
    <property type="entry name" value="Acetyltransf_3"/>
    <property type="match status" value="1"/>
</dbReference>
<organism evidence="2 3">
    <name type="scientific">Lederbergia lenta</name>
    <name type="common">Bacillus lentus</name>
    <dbReference type="NCBI Taxonomy" id="1467"/>
    <lineage>
        <taxon>Bacteria</taxon>
        <taxon>Bacillati</taxon>
        <taxon>Bacillota</taxon>
        <taxon>Bacilli</taxon>
        <taxon>Bacillales</taxon>
        <taxon>Bacillaceae</taxon>
        <taxon>Lederbergia</taxon>
    </lineage>
</organism>
<dbReference type="KEGG" id="blen:NCTC4824_02249"/>
<dbReference type="PROSITE" id="PS51186">
    <property type="entry name" value="GNAT"/>
    <property type="match status" value="1"/>
</dbReference>
<dbReference type="RefSeq" id="WP_066138587.1">
    <property type="nucleotide sequence ID" value="NZ_CBCSGM010000001.1"/>
</dbReference>
<dbReference type="InterPro" id="IPR016181">
    <property type="entry name" value="Acyl_CoA_acyltransferase"/>
</dbReference>
<feature type="domain" description="N-acetyltransferase" evidence="1">
    <location>
        <begin position="19"/>
        <end position="173"/>
    </location>
</feature>
<dbReference type="Proteomes" id="UP000249134">
    <property type="component" value="Chromosome 1"/>
</dbReference>
<keyword evidence="3" id="KW-1185">Reference proteome</keyword>
<dbReference type="InterPro" id="IPR000182">
    <property type="entry name" value="GNAT_dom"/>
</dbReference>
<dbReference type="PANTHER" id="PTHR39173">
    <property type="entry name" value="ACETYLTRANSFERASE"/>
    <property type="match status" value="1"/>
</dbReference>
<sequence length="173" mass="19874">MSNQLYLTKPTVDLKMEYLSFYNEWVASGENMIPWVIEKDPSNFKGFVKYLIDNENGVNLPKGWVSDSTYWLLNEERRLIGAVNIRHHLTDLLLKRGGHIGYGIRPSDRRKGYATKLLALSIDKAKELGIRKILVVCDKDNIGSLKTIIKNNGFPDTDFIEGDGNIIKRFWIE</sequence>
<dbReference type="STRING" id="1348624.GCA_001591545_01302"/>
<evidence type="ECO:0000259" key="1">
    <source>
        <dbReference type="PROSITE" id="PS51186"/>
    </source>
</evidence>
<dbReference type="PANTHER" id="PTHR39173:SF1">
    <property type="entry name" value="ACETYLTRANSFERASE"/>
    <property type="match status" value="1"/>
</dbReference>
<evidence type="ECO:0000313" key="3">
    <source>
        <dbReference type="Proteomes" id="UP000249134"/>
    </source>
</evidence>
<reference evidence="2 3" key="1">
    <citation type="submission" date="2018-06" db="EMBL/GenBank/DDBJ databases">
        <authorList>
            <consortium name="Pathogen Informatics"/>
            <person name="Doyle S."/>
        </authorList>
    </citation>
    <scope>NUCLEOTIDE SEQUENCE [LARGE SCALE GENOMIC DNA]</scope>
    <source>
        <strain evidence="2 3">NCTC4824</strain>
    </source>
</reference>
<dbReference type="EMBL" id="LS483476">
    <property type="protein sequence ID" value="SQI58669.1"/>
    <property type="molecule type" value="Genomic_DNA"/>
</dbReference>
<dbReference type="CDD" id="cd04301">
    <property type="entry name" value="NAT_SF"/>
    <property type="match status" value="1"/>
</dbReference>
<dbReference type="Gene3D" id="3.40.630.30">
    <property type="match status" value="1"/>
</dbReference>
<proteinExistence type="predicted"/>
<name>A0A2X4W7G7_LEDLE</name>